<name>A0A6J5RX63_9CAUD</name>
<evidence type="ECO:0000313" key="4">
    <source>
        <dbReference type="EMBL" id="CAB4212565.1"/>
    </source>
</evidence>
<evidence type="ECO:0000313" key="3">
    <source>
        <dbReference type="EMBL" id="CAB4198887.1"/>
    </source>
</evidence>
<accession>A0A6J5RX63</accession>
<proteinExistence type="predicted"/>
<evidence type="ECO:0008006" key="6">
    <source>
        <dbReference type="Google" id="ProtNLM"/>
    </source>
</evidence>
<feature type="compositionally biased region" description="Basic and acidic residues" evidence="1">
    <location>
        <begin position="82"/>
        <end position="111"/>
    </location>
</feature>
<protein>
    <recommendedName>
        <fullName evidence="6">HTH_XRE domain containing protein</fullName>
    </recommendedName>
</protein>
<dbReference type="EMBL" id="LR798380">
    <property type="protein sequence ID" value="CAB5228073.1"/>
    <property type="molecule type" value="Genomic_DNA"/>
</dbReference>
<evidence type="ECO:0000313" key="2">
    <source>
        <dbReference type="EMBL" id="CAB4177474.1"/>
    </source>
</evidence>
<dbReference type="EMBL" id="LR796948">
    <property type="protein sequence ID" value="CAB4177474.1"/>
    <property type="molecule type" value="Genomic_DNA"/>
</dbReference>
<evidence type="ECO:0000256" key="1">
    <source>
        <dbReference type="SAM" id="MobiDB-lite"/>
    </source>
</evidence>
<dbReference type="InterPro" id="IPR010982">
    <property type="entry name" value="Lambda_DNA-bd_dom_sf"/>
</dbReference>
<feature type="region of interest" description="Disordered" evidence="1">
    <location>
        <begin position="82"/>
        <end position="131"/>
    </location>
</feature>
<evidence type="ECO:0000313" key="5">
    <source>
        <dbReference type="EMBL" id="CAB5228073.1"/>
    </source>
</evidence>
<reference evidence="3" key="1">
    <citation type="submission" date="2020-05" db="EMBL/GenBank/DDBJ databases">
        <authorList>
            <person name="Chiriac C."/>
            <person name="Salcher M."/>
            <person name="Ghai R."/>
            <person name="Kavagutti S V."/>
        </authorList>
    </citation>
    <scope>NUCLEOTIDE SEQUENCE</scope>
</reference>
<dbReference type="SUPFAM" id="SSF47413">
    <property type="entry name" value="lambda repressor-like DNA-binding domains"/>
    <property type="match status" value="1"/>
</dbReference>
<organism evidence="3">
    <name type="scientific">uncultured Caudovirales phage</name>
    <dbReference type="NCBI Taxonomy" id="2100421"/>
    <lineage>
        <taxon>Viruses</taxon>
        <taxon>Duplodnaviria</taxon>
        <taxon>Heunggongvirae</taxon>
        <taxon>Uroviricota</taxon>
        <taxon>Caudoviricetes</taxon>
        <taxon>Peduoviridae</taxon>
        <taxon>Maltschvirus</taxon>
        <taxon>Maltschvirus maltsch</taxon>
    </lineage>
</organism>
<gene>
    <name evidence="3" type="ORF">UFOVP1331_2</name>
    <name evidence="4" type="ORF">UFOVP1442_11</name>
    <name evidence="5" type="ORF">UFOVP1535_40</name>
    <name evidence="2" type="ORF">UFOVP998_57</name>
</gene>
<dbReference type="EMBL" id="LR797391">
    <property type="protein sequence ID" value="CAB4212565.1"/>
    <property type="molecule type" value="Genomic_DNA"/>
</dbReference>
<sequence>MPKPLTPEQLTALLAVPLVGLPNKVRLALAMTNTAQTEVVADTGLSAHDVSKAVTGKGVTSVETARLIARFFVLDVEQLFPEPHDESVGDRRQQERRTGDECRSHEPENRITAEPPSSTEAGEGVANGARR</sequence>
<dbReference type="GO" id="GO:0003677">
    <property type="term" value="F:DNA binding"/>
    <property type="evidence" value="ECO:0007669"/>
    <property type="project" value="InterPro"/>
</dbReference>
<dbReference type="EMBL" id="LR797287">
    <property type="protein sequence ID" value="CAB4198887.1"/>
    <property type="molecule type" value="Genomic_DNA"/>
</dbReference>